<dbReference type="Pfam" id="PF00109">
    <property type="entry name" value="ketoacyl-synt"/>
    <property type="match status" value="1"/>
</dbReference>
<dbReference type="AlphaFoldDB" id="A0A812SZL0"/>
<accession>A0A812SZL0</accession>
<dbReference type="Pfam" id="PF02801">
    <property type="entry name" value="Ketoacyl-synt_C"/>
    <property type="match status" value="1"/>
</dbReference>
<evidence type="ECO:0000256" key="2">
    <source>
        <dbReference type="ARBA" id="ARBA00022553"/>
    </source>
</evidence>
<dbReference type="SMART" id="SM00825">
    <property type="entry name" value="PKS_KS"/>
    <property type="match status" value="1"/>
</dbReference>
<name>A0A812SZL0_SYMPI</name>
<dbReference type="PANTHER" id="PTHR43775:SF37">
    <property type="entry name" value="SI:DKEY-61P9.11"/>
    <property type="match status" value="1"/>
</dbReference>
<keyword evidence="2" id="KW-0597">Phosphoprotein</keyword>
<evidence type="ECO:0000256" key="1">
    <source>
        <dbReference type="ARBA" id="ARBA00022450"/>
    </source>
</evidence>
<dbReference type="EMBL" id="CAJNIZ010027880">
    <property type="protein sequence ID" value="CAE7503264.1"/>
    <property type="molecule type" value="Genomic_DNA"/>
</dbReference>
<dbReference type="GO" id="GO:0004312">
    <property type="term" value="F:fatty acid synthase activity"/>
    <property type="evidence" value="ECO:0007669"/>
    <property type="project" value="TreeGrafter"/>
</dbReference>
<sequence>KPGLQAADTLLAQMGNELTRVDSMLESHFSSRSSLILHKAGIPADCDVPELTPAACQKWLEVFGHSRIMLILFLGPGYGRLEFQPLDAEGLEPYEVDVGPGTLAIVRADGVSHRFFSTARSLAVSCFLLEDAVATWRRRFGVPLITTPVCRDLMDWAKERWELAKRQSLTPDDLSELPPQWQRMANQAYQVGPQVAVKGTSCKFPSSYNAAGYWCGMQAGCDLVVEVPFSRWDHTDFFNKDPESWKWGATNCRHGSFIDGIEMFDNRFFNISPVESRGMDPAQRHILETSYEALYFSGYSKKSLMRSLLGVYIGAAATEMNLMPATALSSGTGGASSITSNRISFCLGLQGPSFTMDAQGASSLAALTQGSMSLRFQTEHYKPNTAALVGGAYLMITGTSFILLSAKGHLSPQGRCFSFDQSAEGYAKSEGISNLVLELLRDDPKEGEPEVNGIIAATHSNHTGRSASLTAPNGAQEGELVIATCKQAAISPSSVDAVECFSHGLPLHDAVEATVLRRFLRGHAEVEAPLCLGTGFTASGMGLECAGMAQILKVLVGQKYGAITPLLHLHQLNPEIEFPDNDDAALFSSEEIRIEGLSSYTGITGKGIGGTMCHAITLGTLRTPDAQAPPEDAPRTAPREAMQLAAGDFWLRRQI</sequence>
<dbReference type="PANTHER" id="PTHR43775">
    <property type="entry name" value="FATTY ACID SYNTHASE"/>
    <property type="match status" value="1"/>
</dbReference>
<protein>
    <submittedName>
        <fullName evidence="4">PpsA protein</fullName>
    </submittedName>
</protein>
<evidence type="ECO:0000313" key="5">
    <source>
        <dbReference type="Proteomes" id="UP000649617"/>
    </source>
</evidence>
<dbReference type="GO" id="GO:0006633">
    <property type="term" value="P:fatty acid biosynthetic process"/>
    <property type="evidence" value="ECO:0007669"/>
    <property type="project" value="TreeGrafter"/>
</dbReference>
<dbReference type="OrthoDB" id="329835at2759"/>
<evidence type="ECO:0000313" key="4">
    <source>
        <dbReference type="EMBL" id="CAE7503264.1"/>
    </source>
</evidence>
<comment type="caution">
    <text evidence="4">The sequence shown here is derived from an EMBL/GenBank/DDBJ whole genome shotgun (WGS) entry which is preliminary data.</text>
</comment>
<feature type="domain" description="Ketosynthase family 3 (KS3)" evidence="3">
    <location>
        <begin position="192"/>
        <end position="619"/>
    </location>
</feature>
<gene>
    <name evidence="4" type="primary">ppsA</name>
    <name evidence="4" type="ORF">SPIL2461_LOCUS13029</name>
</gene>
<dbReference type="Proteomes" id="UP000649617">
    <property type="component" value="Unassembled WGS sequence"/>
</dbReference>
<dbReference type="PROSITE" id="PS52004">
    <property type="entry name" value="KS3_2"/>
    <property type="match status" value="1"/>
</dbReference>
<proteinExistence type="predicted"/>
<organism evidence="4 5">
    <name type="scientific">Symbiodinium pilosum</name>
    <name type="common">Dinoflagellate</name>
    <dbReference type="NCBI Taxonomy" id="2952"/>
    <lineage>
        <taxon>Eukaryota</taxon>
        <taxon>Sar</taxon>
        <taxon>Alveolata</taxon>
        <taxon>Dinophyceae</taxon>
        <taxon>Suessiales</taxon>
        <taxon>Symbiodiniaceae</taxon>
        <taxon>Symbiodinium</taxon>
    </lineage>
</organism>
<keyword evidence="5" id="KW-1185">Reference proteome</keyword>
<keyword evidence="1" id="KW-0596">Phosphopantetheine</keyword>
<dbReference type="CDD" id="cd00833">
    <property type="entry name" value="PKS"/>
    <property type="match status" value="1"/>
</dbReference>
<evidence type="ECO:0000259" key="3">
    <source>
        <dbReference type="PROSITE" id="PS52004"/>
    </source>
</evidence>
<dbReference type="InterPro" id="IPR014030">
    <property type="entry name" value="Ketoacyl_synth_N"/>
</dbReference>
<feature type="non-terminal residue" evidence="4">
    <location>
        <position position="655"/>
    </location>
</feature>
<dbReference type="InterPro" id="IPR016039">
    <property type="entry name" value="Thiolase-like"/>
</dbReference>
<dbReference type="InterPro" id="IPR014031">
    <property type="entry name" value="Ketoacyl_synth_C"/>
</dbReference>
<dbReference type="Gene3D" id="3.40.47.10">
    <property type="match status" value="1"/>
</dbReference>
<reference evidence="4" key="1">
    <citation type="submission" date="2021-02" db="EMBL/GenBank/DDBJ databases">
        <authorList>
            <person name="Dougan E. K."/>
            <person name="Rhodes N."/>
            <person name="Thang M."/>
            <person name="Chan C."/>
        </authorList>
    </citation>
    <scope>NUCLEOTIDE SEQUENCE</scope>
</reference>
<dbReference type="InterPro" id="IPR020841">
    <property type="entry name" value="PKS_Beta-ketoAc_synthase_dom"/>
</dbReference>
<dbReference type="SUPFAM" id="SSF53901">
    <property type="entry name" value="Thiolase-like"/>
    <property type="match status" value="2"/>
</dbReference>
<dbReference type="InterPro" id="IPR050091">
    <property type="entry name" value="PKS_NRPS_Biosynth_Enz"/>
</dbReference>